<evidence type="ECO:0000313" key="4">
    <source>
        <dbReference type="EMBL" id="KAA9373390.1"/>
    </source>
</evidence>
<dbReference type="GO" id="GO:0050126">
    <property type="term" value="F:N-carbamoylputrescine amidase activity"/>
    <property type="evidence" value="ECO:0007669"/>
    <property type="project" value="TreeGrafter"/>
</dbReference>
<evidence type="ECO:0000259" key="3">
    <source>
        <dbReference type="Pfam" id="PF00795"/>
    </source>
</evidence>
<evidence type="ECO:0000256" key="1">
    <source>
        <dbReference type="ARBA" id="ARBA00022801"/>
    </source>
</evidence>
<dbReference type="Gene3D" id="3.60.110.10">
    <property type="entry name" value="Carbon-nitrogen hydrolase"/>
    <property type="match status" value="2"/>
</dbReference>
<feature type="region of interest" description="Disordered" evidence="2">
    <location>
        <begin position="142"/>
        <end position="161"/>
    </location>
</feature>
<organism evidence="4 5">
    <name type="scientific">Microbispora cellulosiformans</name>
    <dbReference type="NCBI Taxonomy" id="2614688"/>
    <lineage>
        <taxon>Bacteria</taxon>
        <taxon>Bacillati</taxon>
        <taxon>Actinomycetota</taxon>
        <taxon>Actinomycetes</taxon>
        <taxon>Streptosporangiales</taxon>
        <taxon>Streptosporangiaceae</taxon>
        <taxon>Microbispora</taxon>
    </lineage>
</organism>
<dbReference type="RefSeq" id="WP_150940356.1">
    <property type="nucleotide sequence ID" value="NZ_VYTZ01000024.1"/>
</dbReference>
<dbReference type="EMBL" id="VYTZ01000024">
    <property type="protein sequence ID" value="KAA9373390.1"/>
    <property type="molecule type" value="Genomic_DNA"/>
</dbReference>
<keyword evidence="5" id="KW-1185">Reference proteome</keyword>
<dbReference type="Proteomes" id="UP000327011">
    <property type="component" value="Unassembled WGS sequence"/>
</dbReference>
<comment type="caution">
    <text evidence="4">The sequence shown here is derived from an EMBL/GenBank/DDBJ whole genome shotgun (WGS) entry which is preliminary data.</text>
</comment>
<sequence>MTGRPTVIEATPGSPRTAVTRVAVAQVAPRVGEPAANRAAAEAAITDAAGAGARLVVLPELVNSGYVFTGAEEARSLAEPADGPTVTGWERLAGADRCADERGMSWVRGTSLIGPDGYPLAGPVLTDGPAVLTADCDLTRARDKATGPRNDVHRDRRTDLY</sequence>
<dbReference type="Pfam" id="PF00795">
    <property type="entry name" value="CN_hydrolase"/>
    <property type="match status" value="1"/>
</dbReference>
<protein>
    <recommendedName>
        <fullName evidence="3">CN hydrolase domain-containing protein</fullName>
    </recommendedName>
</protein>
<dbReference type="InterPro" id="IPR003010">
    <property type="entry name" value="C-N_Hydrolase"/>
</dbReference>
<feature type="domain" description="CN hydrolase" evidence="3">
    <location>
        <begin position="21"/>
        <end position="94"/>
    </location>
</feature>
<dbReference type="AlphaFoldDB" id="A0A5J5JTW8"/>
<keyword evidence="1" id="KW-0378">Hydrolase</keyword>
<dbReference type="PANTHER" id="PTHR43674:SF2">
    <property type="entry name" value="BETA-UREIDOPROPIONASE"/>
    <property type="match status" value="1"/>
</dbReference>
<dbReference type="SUPFAM" id="SSF56317">
    <property type="entry name" value="Carbon-nitrogen hydrolase"/>
    <property type="match status" value="1"/>
</dbReference>
<accession>A0A5J5JTW8</accession>
<name>A0A5J5JTW8_9ACTN</name>
<dbReference type="GO" id="GO:0033388">
    <property type="term" value="P:putrescine biosynthetic process from arginine"/>
    <property type="evidence" value="ECO:0007669"/>
    <property type="project" value="TreeGrafter"/>
</dbReference>
<evidence type="ECO:0000256" key="2">
    <source>
        <dbReference type="SAM" id="MobiDB-lite"/>
    </source>
</evidence>
<dbReference type="InterPro" id="IPR036526">
    <property type="entry name" value="C-N_Hydrolase_sf"/>
</dbReference>
<dbReference type="PANTHER" id="PTHR43674">
    <property type="entry name" value="NITRILASE C965.09-RELATED"/>
    <property type="match status" value="1"/>
</dbReference>
<evidence type="ECO:0000313" key="5">
    <source>
        <dbReference type="Proteomes" id="UP000327011"/>
    </source>
</evidence>
<proteinExistence type="predicted"/>
<dbReference type="InterPro" id="IPR050345">
    <property type="entry name" value="Aliph_Amidase/BUP"/>
</dbReference>
<reference evidence="4 5" key="1">
    <citation type="submission" date="2019-09" db="EMBL/GenBank/DDBJ databases">
        <title>Screening of Novel Bioactive Compounds from Soil-Associated.</title>
        <authorList>
            <person name="Gong X."/>
        </authorList>
    </citation>
    <scope>NUCLEOTIDE SEQUENCE [LARGE SCALE GENOMIC DNA]</scope>
    <source>
        <strain evidence="4 5">Gxj-6</strain>
    </source>
</reference>
<gene>
    <name evidence="4" type="ORF">F5972_35575</name>
</gene>